<evidence type="ECO:0000259" key="4">
    <source>
        <dbReference type="PROSITE" id="PS50956"/>
    </source>
</evidence>
<protein>
    <submittedName>
        <fullName evidence="5">Lrp/AsnC family transcriptional regulator</fullName>
    </submittedName>
</protein>
<dbReference type="Gene3D" id="1.10.10.10">
    <property type="entry name" value="Winged helix-like DNA-binding domain superfamily/Winged helix DNA-binding domain"/>
    <property type="match status" value="1"/>
</dbReference>
<dbReference type="InterPro" id="IPR011008">
    <property type="entry name" value="Dimeric_a/b-barrel"/>
</dbReference>
<dbReference type="PANTHER" id="PTHR30154">
    <property type="entry name" value="LEUCINE-RESPONSIVE REGULATORY PROTEIN"/>
    <property type="match status" value="1"/>
</dbReference>
<dbReference type="PRINTS" id="PR00033">
    <property type="entry name" value="HTHASNC"/>
</dbReference>
<dbReference type="PROSITE" id="PS50956">
    <property type="entry name" value="HTH_ASNC_2"/>
    <property type="match status" value="1"/>
</dbReference>
<dbReference type="SUPFAM" id="SSF54909">
    <property type="entry name" value="Dimeric alpha+beta barrel"/>
    <property type="match status" value="1"/>
</dbReference>
<feature type="domain" description="HTH asnC-type" evidence="4">
    <location>
        <begin position="4"/>
        <end position="65"/>
    </location>
</feature>
<keyword evidence="3" id="KW-0804">Transcription</keyword>
<dbReference type="InterPro" id="IPR019888">
    <property type="entry name" value="Tscrpt_reg_AsnC-like"/>
</dbReference>
<dbReference type="InterPro" id="IPR011991">
    <property type="entry name" value="ArsR-like_HTH"/>
</dbReference>
<keyword evidence="6" id="KW-1185">Reference proteome</keyword>
<gene>
    <name evidence="5" type="ORF">ABVT43_08130</name>
</gene>
<dbReference type="InterPro" id="IPR036390">
    <property type="entry name" value="WH_DNA-bd_sf"/>
</dbReference>
<comment type="caution">
    <text evidence="5">The sequence shown here is derived from an EMBL/GenBank/DDBJ whole genome shotgun (WGS) entry which is preliminary data.</text>
</comment>
<reference evidence="5 6" key="1">
    <citation type="submission" date="2024-06" db="EMBL/GenBank/DDBJ databases">
        <authorList>
            <person name="Li F."/>
        </authorList>
    </citation>
    <scope>NUCLEOTIDE SEQUENCE [LARGE SCALE GENOMIC DNA]</scope>
    <source>
        <strain evidence="5 6">GXAS 311</strain>
    </source>
</reference>
<sequence>MTHLDKIDRKILRILQKNARITNKELASQLGLSPPPTLERVKKLENSGYIVGYTAILEPKKIDLGTLMMVSVRLHHHSKDTLDEVYRTVDELDEILECYHVTGEDDFMLKVVCKDIYEYETFVREKLVRLNSMGKIKSSVVLSTLKKATEYPIREPSDKNAG</sequence>
<dbReference type="RefSeq" id="WP_353895675.1">
    <property type="nucleotide sequence ID" value="NZ_JBEVCJ010000007.1"/>
</dbReference>
<dbReference type="SUPFAM" id="SSF46785">
    <property type="entry name" value="Winged helix' DNA-binding domain"/>
    <property type="match status" value="1"/>
</dbReference>
<dbReference type="Pfam" id="PF13412">
    <property type="entry name" value="HTH_24"/>
    <property type="match status" value="1"/>
</dbReference>
<evidence type="ECO:0000256" key="3">
    <source>
        <dbReference type="ARBA" id="ARBA00023163"/>
    </source>
</evidence>
<dbReference type="PROSITE" id="PS00519">
    <property type="entry name" value="HTH_ASNC_1"/>
    <property type="match status" value="1"/>
</dbReference>
<keyword evidence="1" id="KW-0805">Transcription regulation</keyword>
<dbReference type="SMART" id="SM00344">
    <property type="entry name" value="HTH_ASNC"/>
    <property type="match status" value="1"/>
</dbReference>
<dbReference type="Proteomes" id="UP001548189">
    <property type="component" value="Unassembled WGS sequence"/>
</dbReference>
<evidence type="ECO:0000313" key="5">
    <source>
        <dbReference type="EMBL" id="MET1255089.1"/>
    </source>
</evidence>
<evidence type="ECO:0000256" key="1">
    <source>
        <dbReference type="ARBA" id="ARBA00023015"/>
    </source>
</evidence>
<dbReference type="InterPro" id="IPR036388">
    <property type="entry name" value="WH-like_DNA-bd_sf"/>
</dbReference>
<evidence type="ECO:0000256" key="2">
    <source>
        <dbReference type="ARBA" id="ARBA00023125"/>
    </source>
</evidence>
<name>A0ABV2BT16_9GAMM</name>
<dbReference type="InterPro" id="IPR019885">
    <property type="entry name" value="Tscrpt_reg_HTH_AsnC-type_CS"/>
</dbReference>
<dbReference type="EMBL" id="JBEVCJ010000007">
    <property type="protein sequence ID" value="MET1255089.1"/>
    <property type="molecule type" value="Genomic_DNA"/>
</dbReference>
<dbReference type="Gene3D" id="3.30.70.920">
    <property type="match status" value="1"/>
</dbReference>
<dbReference type="Pfam" id="PF01037">
    <property type="entry name" value="AsnC_trans_reg"/>
    <property type="match status" value="1"/>
</dbReference>
<dbReference type="CDD" id="cd00090">
    <property type="entry name" value="HTH_ARSR"/>
    <property type="match status" value="1"/>
</dbReference>
<evidence type="ECO:0000313" key="6">
    <source>
        <dbReference type="Proteomes" id="UP001548189"/>
    </source>
</evidence>
<keyword evidence="2" id="KW-0238">DNA-binding</keyword>
<accession>A0ABV2BT16</accession>
<dbReference type="InterPro" id="IPR019887">
    <property type="entry name" value="Tscrpt_reg_AsnC/Lrp_C"/>
</dbReference>
<organism evidence="5 6">
    <name type="scientific">Aliikangiella maris</name>
    <dbReference type="NCBI Taxonomy" id="3162458"/>
    <lineage>
        <taxon>Bacteria</taxon>
        <taxon>Pseudomonadati</taxon>
        <taxon>Pseudomonadota</taxon>
        <taxon>Gammaproteobacteria</taxon>
        <taxon>Oceanospirillales</taxon>
        <taxon>Pleioneaceae</taxon>
        <taxon>Aliikangiella</taxon>
    </lineage>
</organism>
<proteinExistence type="predicted"/>
<dbReference type="PANTHER" id="PTHR30154:SF34">
    <property type="entry name" value="TRANSCRIPTIONAL REGULATOR AZLB"/>
    <property type="match status" value="1"/>
</dbReference>
<dbReference type="InterPro" id="IPR000485">
    <property type="entry name" value="AsnC-type_HTH_dom"/>
</dbReference>